<sequence>MSGSASKHDLDLIMDAVLGCSDVEKLISLKTFQIADDELLVAVKIALPAEKTVRDVADVIGEIDGQIRKTVPAARAIYIQPDIYRPSLDPEPSTDVFVLKSED</sequence>
<keyword evidence="2" id="KW-1185">Reference proteome</keyword>
<dbReference type="SUPFAM" id="SSF160240">
    <property type="entry name" value="Cation efflux protein cytoplasmic domain-like"/>
    <property type="match status" value="1"/>
</dbReference>
<accession>A0A511AHT0</accession>
<protein>
    <recommendedName>
        <fullName evidence="3">Cation efflux protein cytoplasmic domain-containing protein</fullName>
    </recommendedName>
</protein>
<organism evidence="1 2">
    <name type="scientific">Microbacterium aerolatum</name>
    <dbReference type="NCBI Taxonomy" id="153731"/>
    <lineage>
        <taxon>Bacteria</taxon>
        <taxon>Bacillati</taxon>
        <taxon>Actinomycetota</taxon>
        <taxon>Actinomycetes</taxon>
        <taxon>Micrococcales</taxon>
        <taxon>Microbacteriaceae</taxon>
        <taxon>Microbacterium</taxon>
    </lineage>
</organism>
<dbReference type="RefSeq" id="WP_147040655.1">
    <property type="nucleotide sequence ID" value="NZ_BJUW01000019.1"/>
</dbReference>
<comment type="caution">
    <text evidence="1">The sequence shown here is derived from an EMBL/GenBank/DDBJ whole genome shotgun (WGS) entry which is preliminary data.</text>
</comment>
<evidence type="ECO:0000313" key="1">
    <source>
        <dbReference type="EMBL" id="GEK87744.1"/>
    </source>
</evidence>
<reference evidence="1 2" key="1">
    <citation type="submission" date="2019-07" db="EMBL/GenBank/DDBJ databases">
        <title>Whole genome shotgun sequence of Microbacterium aerolatum NBRC 103071.</title>
        <authorList>
            <person name="Hosoyama A."/>
            <person name="Uohara A."/>
            <person name="Ohji S."/>
            <person name="Ichikawa N."/>
        </authorList>
    </citation>
    <scope>NUCLEOTIDE SEQUENCE [LARGE SCALE GENOMIC DNA]</scope>
    <source>
        <strain evidence="1 2">NBRC 103071</strain>
    </source>
</reference>
<dbReference type="OrthoDB" id="9806522at2"/>
<evidence type="ECO:0000313" key="2">
    <source>
        <dbReference type="Proteomes" id="UP000321225"/>
    </source>
</evidence>
<gene>
    <name evidence="1" type="ORF">MAE01_29200</name>
</gene>
<proteinExistence type="predicted"/>
<dbReference type="AlphaFoldDB" id="A0A511AHT0"/>
<dbReference type="InterPro" id="IPR036837">
    <property type="entry name" value="Cation_efflux_CTD_sf"/>
</dbReference>
<dbReference type="EMBL" id="BJUW01000019">
    <property type="protein sequence ID" value="GEK87744.1"/>
    <property type="molecule type" value="Genomic_DNA"/>
</dbReference>
<evidence type="ECO:0008006" key="3">
    <source>
        <dbReference type="Google" id="ProtNLM"/>
    </source>
</evidence>
<name>A0A511AHT0_9MICO</name>
<dbReference type="Proteomes" id="UP000321225">
    <property type="component" value="Unassembled WGS sequence"/>
</dbReference>